<dbReference type="EMBL" id="LOYH01000029">
    <property type="protein sequence ID" value="KVK85679.1"/>
    <property type="molecule type" value="Genomic_DNA"/>
</dbReference>
<dbReference type="Proteomes" id="UP000069001">
    <property type="component" value="Unassembled WGS sequence"/>
</dbReference>
<feature type="repeat" description="TPR" evidence="1">
    <location>
        <begin position="395"/>
        <end position="428"/>
    </location>
</feature>
<sequence length="654" mass="69781">MDDRSGWGKARRLLACAWLAAAGLPAADAAVRSPDAATGSVARGEVDVVTGDVTTGGIVVAPGRVATLCHRLAGRESIEVVPADGRRRPARLVAGNQDRDVCIVEAADLADAAVPLKARTPETARTAYMSGARFGRHDLVALRACCHAWVGDGGVHFGVIASPNEAAPVAPQPGAGVYDDQGHLIGMVVDRADKAASLYMVLPVEWIATVAARMPAVDLPLESTPWMSQARAYDATKDSDGKIRHDRAWTVARPQSTWAWNNLGNAYRSSGLPDRAALGMAAYRRAVEIDPSYATGWNALGIGYAEQGQTDRAIEAFRSGMQADPADAVTVMNLGIVYLQRGDKATARPLFERAMHALSGSRQAAAWDLLARAQPDGPAAIGVLQDALKTFPDDPQLWYTLGRTQYDLGHMADAIASYEHALTAEKARNGAPVAIARIQGALTQAYALHDQPEQAAVAMRHAVDAAPGDAEYWSRLGALYMTQSNYNDALSALDRSIALNDANPKTWMMHGLTQAQLGRHPQAAASFRRAIALDGGQAGWWAALATALNEAGQHDEAVAAAGQALKLEPANRLALEATGIAAIRGNRPEAAVGIFEDMNRKYPDDAHVIANLAVAYRRTGRIDDAMQLYRRVKTLDPPLAQRLYDEELKGVATP</sequence>
<dbReference type="Gene3D" id="2.40.10.120">
    <property type="match status" value="1"/>
</dbReference>
<dbReference type="Pfam" id="PF14559">
    <property type="entry name" value="TPR_19"/>
    <property type="match status" value="2"/>
</dbReference>
<dbReference type="PANTHER" id="PTHR12558:SF13">
    <property type="entry name" value="CELL DIVISION CYCLE PROTEIN 27 HOMOLOG"/>
    <property type="match status" value="1"/>
</dbReference>
<name>A0A118KKT1_BURCE</name>
<dbReference type="Pfam" id="PF13365">
    <property type="entry name" value="Trypsin_2"/>
    <property type="match status" value="1"/>
</dbReference>
<gene>
    <name evidence="3" type="ORF">WS90_00290</name>
</gene>
<feature type="repeat" description="TPR" evidence="1">
    <location>
        <begin position="294"/>
        <end position="327"/>
    </location>
</feature>
<dbReference type="Gene3D" id="1.25.40.10">
    <property type="entry name" value="Tetratricopeptide repeat domain"/>
    <property type="match status" value="2"/>
</dbReference>
<keyword evidence="1" id="KW-0802">TPR repeat</keyword>
<reference evidence="3 4" key="1">
    <citation type="submission" date="2015-11" db="EMBL/GenBank/DDBJ databases">
        <title>Expanding the genomic diversity of Burkholderia species for the development of highly accurate diagnostics.</title>
        <authorList>
            <person name="Sahl J."/>
            <person name="Keim P."/>
            <person name="Wagner D."/>
        </authorList>
    </citation>
    <scope>NUCLEOTIDE SEQUENCE [LARGE SCALE GENOMIC DNA]</scope>
    <source>
        <strain evidence="3 4">MSMB1302</strain>
    </source>
</reference>
<feature type="signal peptide" evidence="2">
    <location>
        <begin position="1"/>
        <end position="29"/>
    </location>
</feature>
<dbReference type="PROSITE" id="PS50005">
    <property type="entry name" value="TPR"/>
    <property type="match status" value="6"/>
</dbReference>
<dbReference type="InterPro" id="IPR019734">
    <property type="entry name" value="TPR_rpt"/>
</dbReference>
<dbReference type="PANTHER" id="PTHR12558">
    <property type="entry name" value="CELL DIVISION CYCLE 16,23,27"/>
    <property type="match status" value="1"/>
</dbReference>
<evidence type="ECO:0000256" key="2">
    <source>
        <dbReference type="SAM" id="SignalP"/>
    </source>
</evidence>
<accession>A0A118KKT1</accession>
<dbReference type="Pfam" id="PF13432">
    <property type="entry name" value="TPR_16"/>
    <property type="match status" value="1"/>
</dbReference>
<dbReference type="RefSeq" id="WP_059728614.1">
    <property type="nucleotide sequence ID" value="NZ_LOYH01000029.1"/>
</dbReference>
<feature type="repeat" description="TPR" evidence="1">
    <location>
        <begin position="504"/>
        <end position="537"/>
    </location>
</feature>
<feature type="repeat" description="TPR" evidence="1">
    <location>
        <begin position="538"/>
        <end position="571"/>
    </location>
</feature>
<proteinExistence type="predicted"/>
<feature type="chain" id="PRO_5007160136" evidence="2">
    <location>
        <begin position="30"/>
        <end position="654"/>
    </location>
</feature>
<organism evidence="3 4">
    <name type="scientific">Burkholderia cepacia</name>
    <name type="common">Pseudomonas cepacia</name>
    <dbReference type="NCBI Taxonomy" id="292"/>
    <lineage>
        <taxon>Bacteria</taxon>
        <taxon>Pseudomonadati</taxon>
        <taxon>Pseudomonadota</taxon>
        <taxon>Betaproteobacteria</taxon>
        <taxon>Burkholderiales</taxon>
        <taxon>Burkholderiaceae</taxon>
        <taxon>Burkholderia</taxon>
        <taxon>Burkholderia cepacia complex</taxon>
    </lineage>
</organism>
<dbReference type="AlphaFoldDB" id="A0A118KKT1"/>
<evidence type="ECO:0000313" key="4">
    <source>
        <dbReference type="Proteomes" id="UP000069001"/>
    </source>
</evidence>
<comment type="caution">
    <text evidence="3">The sequence shown here is derived from an EMBL/GenBank/DDBJ whole genome shotgun (WGS) entry which is preliminary data.</text>
</comment>
<dbReference type="Pfam" id="PF13181">
    <property type="entry name" value="TPR_8"/>
    <property type="match status" value="3"/>
</dbReference>
<dbReference type="SMART" id="SM00028">
    <property type="entry name" value="TPR"/>
    <property type="match status" value="9"/>
</dbReference>
<dbReference type="SUPFAM" id="SSF50494">
    <property type="entry name" value="Trypsin-like serine proteases"/>
    <property type="match status" value="1"/>
</dbReference>
<feature type="repeat" description="TPR" evidence="1">
    <location>
        <begin position="470"/>
        <end position="503"/>
    </location>
</feature>
<dbReference type="InterPro" id="IPR011990">
    <property type="entry name" value="TPR-like_helical_dom_sf"/>
</dbReference>
<evidence type="ECO:0000313" key="3">
    <source>
        <dbReference type="EMBL" id="KVK85679.1"/>
    </source>
</evidence>
<protein>
    <submittedName>
        <fullName evidence="3">Uncharacterized protein</fullName>
    </submittedName>
</protein>
<dbReference type="SUPFAM" id="SSF48452">
    <property type="entry name" value="TPR-like"/>
    <property type="match status" value="2"/>
</dbReference>
<feature type="repeat" description="TPR" evidence="1">
    <location>
        <begin position="606"/>
        <end position="639"/>
    </location>
</feature>
<dbReference type="InterPro" id="IPR009003">
    <property type="entry name" value="Peptidase_S1_PA"/>
</dbReference>
<evidence type="ECO:0000256" key="1">
    <source>
        <dbReference type="PROSITE-ProRule" id="PRU00339"/>
    </source>
</evidence>
<keyword evidence="2" id="KW-0732">Signal</keyword>